<reference evidence="2" key="1">
    <citation type="submission" date="2025-08" db="UniProtKB">
        <authorList>
            <consortium name="Ensembl"/>
        </authorList>
    </citation>
    <scope>IDENTIFICATION</scope>
</reference>
<dbReference type="PANTHER" id="PTHR16049:SF8">
    <property type="entry name" value="IQ DOMAIN-CONTAINING PROTEIN C"/>
    <property type="match status" value="1"/>
</dbReference>
<keyword evidence="3" id="KW-1185">Reference proteome</keyword>
<feature type="compositionally biased region" description="Polar residues" evidence="1">
    <location>
        <begin position="104"/>
        <end position="114"/>
    </location>
</feature>
<proteinExistence type="predicted"/>
<sequence length="219" mass="25088">FIKAEFSRSIRKVKLILRPLQAQCRGYAMRKGLSLVRTQFEETVREIDGGLDHLQWRGNIIPRPHFTDTVSLSAIRKRKTENEGSEKSLPQSEIQVPEKDEATETASRDTSTSVDGIVDKRGENVVIQNLMDDSTALCSIVNSDVKVFKNRRDLFETLMWFCFVLAGPNLHSVFKETAHTPDSLKQQRSTLAMELLWIQQAISSRKKYLTLKQRMDVPH</sequence>
<accession>A0A673LG79</accession>
<protein>
    <submittedName>
        <fullName evidence="2">IQ motif containing C</fullName>
    </submittedName>
</protein>
<dbReference type="Ensembl" id="ENSSRHT00000080208.1">
    <property type="protein sequence ID" value="ENSSRHP00000078091.1"/>
    <property type="gene ID" value="ENSSRHG00000038726.1"/>
</dbReference>
<dbReference type="InterPro" id="IPR042506">
    <property type="entry name" value="IQCC"/>
</dbReference>
<evidence type="ECO:0000313" key="3">
    <source>
        <dbReference type="Proteomes" id="UP000472270"/>
    </source>
</evidence>
<evidence type="ECO:0000313" key="2">
    <source>
        <dbReference type="Ensembl" id="ENSSRHP00000078091.1"/>
    </source>
</evidence>
<feature type="region of interest" description="Disordered" evidence="1">
    <location>
        <begin position="78"/>
        <end position="114"/>
    </location>
</feature>
<reference evidence="2" key="2">
    <citation type="submission" date="2025-09" db="UniProtKB">
        <authorList>
            <consortium name="Ensembl"/>
        </authorList>
    </citation>
    <scope>IDENTIFICATION</scope>
</reference>
<evidence type="ECO:0000256" key="1">
    <source>
        <dbReference type="SAM" id="MobiDB-lite"/>
    </source>
</evidence>
<dbReference type="Proteomes" id="UP000472270">
    <property type="component" value="Unassembled WGS sequence"/>
</dbReference>
<name>A0A673LG79_9TELE</name>
<organism evidence="2 3">
    <name type="scientific">Sinocyclocheilus rhinocerous</name>
    <dbReference type="NCBI Taxonomy" id="307959"/>
    <lineage>
        <taxon>Eukaryota</taxon>
        <taxon>Metazoa</taxon>
        <taxon>Chordata</taxon>
        <taxon>Craniata</taxon>
        <taxon>Vertebrata</taxon>
        <taxon>Euteleostomi</taxon>
        <taxon>Actinopterygii</taxon>
        <taxon>Neopterygii</taxon>
        <taxon>Teleostei</taxon>
        <taxon>Ostariophysi</taxon>
        <taxon>Cypriniformes</taxon>
        <taxon>Cyprinidae</taxon>
        <taxon>Cyprininae</taxon>
        <taxon>Sinocyclocheilus</taxon>
    </lineage>
</organism>
<dbReference type="AlphaFoldDB" id="A0A673LG79"/>
<dbReference type="PANTHER" id="PTHR16049">
    <property type="entry name" value="IQ DOMAIN-CONTAINING PROTEIN C"/>
    <property type="match status" value="1"/>
</dbReference>